<dbReference type="EMBL" id="JAMSHJ010000005">
    <property type="protein sequence ID" value="KAI5409245.1"/>
    <property type="molecule type" value="Genomic_DNA"/>
</dbReference>
<dbReference type="AlphaFoldDB" id="A0A9D4WX83"/>
<comment type="caution">
    <text evidence="1">The sequence shown here is derived from an EMBL/GenBank/DDBJ whole genome shotgun (WGS) entry which is preliminary data.</text>
</comment>
<gene>
    <name evidence="1" type="ORF">KIW84_054883</name>
</gene>
<reference evidence="1 2" key="1">
    <citation type="journal article" date="2022" name="Nat. Genet.">
        <title>Improved pea reference genome and pan-genome highlight genomic features and evolutionary characteristics.</title>
        <authorList>
            <person name="Yang T."/>
            <person name="Liu R."/>
            <person name="Luo Y."/>
            <person name="Hu S."/>
            <person name="Wang D."/>
            <person name="Wang C."/>
            <person name="Pandey M.K."/>
            <person name="Ge S."/>
            <person name="Xu Q."/>
            <person name="Li N."/>
            <person name="Li G."/>
            <person name="Huang Y."/>
            <person name="Saxena R.K."/>
            <person name="Ji Y."/>
            <person name="Li M."/>
            <person name="Yan X."/>
            <person name="He Y."/>
            <person name="Liu Y."/>
            <person name="Wang X."/>
            <person name="Xiang C."/>
            <person name="Varshney R.K."/>
            <person name="Ding H."/>
            <person name="Gao S."/>
            <person name="Zong X."/>
        </authorList>
    </citation>
    <scope>NUCLEOTIDE SEQUENCE [LARGE SCALE GENOMIC DNA]</scope>
    <source>
        <strain evidence="1 2">cv. Zhongwan 6</strain>
    </source>
</reference>
<name>A0A9D4WX83_PEA</name>
<keyword evidence="2" id="KW-1185">Reference proteome</keyword>
<accession>A0A9D4WX83</accession>
<evidence type="ECO:0000313" key="2">
    <source>
        <dbReference type="Proteomes" id="UP001058974"/>
    </source>
</evidence>
<proteinExistence type="predicted"/>
<dbReference type="Proteomes" id="UP001058974">
    <property type="component" value="Chromosome 5"/>
</dbReference>
<sequence>MAMHEANPVSLHAVPNSPELVLLNQFLSLLSSLVHTRSLGGLVPLACSSVNYDNYITVAMAQHPVLHARTKDMEVDLFFVRERNFCLLYHKLKVVSPVSKKTHPDLEDWQSS</sequence>
<evidence type="ECO:0000313" key="1">
    <source>
        <dbReference type="EMBL" id="KAI5409245.1"/>
    </source>
</evidence>
<dbReference type="Gramene" id="Psat05G0488300-T1">
    <property type="protein sequence ID" value="KAI5409245.1"/>
    <property type="gene ID" value="KIW84_054883"/>
</dbReference>
<organism evidence="1 2">
    <name type="scientific">Pisum sativum</name>
    <name type="common">Garden pea</name>
    <name type="synonym">Lathyrus oleraceus</name>
    <dbReference type="NCBI Taxonomy" id="3888"/>
    <lineage>
        <taxon>Eukaryota</taxon>
        <taxon>Viridiplantae</taxon>
        <taxon>Streptophyta</taxon>
        <taxon>Embryophyta</taxon>
        <taxon>Tracheophyta</taxon>
        <taxon>Spermatophyta</taxon>
        <taxon>Magnoliopsida</taxon>
        <taxon>eudicotyledons</taxon>
        <taxon>Gunneridae</taxon>
        <taxon>Pentapetalae</taxon>
        <taxon>rosids</taxon>
        <taxon>fabids</taxon>
        <taxon>Fabales</taxon>
        <taxon>Fabaceae</taxon>
        <taxon>Papilionoideae</taxon>
        <taxon>50 kb inversion clade</taxon>
        <taxon>NPAAA clade</taxon>
        <taxon>Hologalegina</taxon>
        <taxon>IRL clade</taxon>
        <taxon>Fabeae</taxon>
        <taxon>Lathyrus</taxon>
    </lineage>
</organism>
<protein>
    <submittedName>
        <fullName evidence="1">Uncharacterized protein</fullName>
    </submittedName>
</protein>